<evidence type="ECO:0000313" key="2">
    <source>
        <dbReference type="Proteomes" id="UP001239111"/>
    </source>
</evidence>
<dbReference type="EMBL" id="CM056742">
    <property type="protein sequence ID" value="KAJ8676605.1"/>
    <property type="molecule type" value="Genomic_DNA"/>
</dbReference>
<evidence type="ECO:0000313" key="1">
    <source>
        <dbReference type="EMBL" id="KAJ8676605.1"/>
    </source>
</evidence>
<comment type="caution">
    <text evidence="1">The sequence shown here is derived from an EMBL/GenBank/DDBJ whole genome shotgun (WGS) entry which is preliminary data.</text>
</comment>
<protein>
    <submittedName>
        <fullName evidence="1">Uncharacterized protein</fullName>
    </submittedName>
</protein>
<keyword evidence="2" id="KW-1185">Reference proteome</keyword>
<name>A0ACC2P4A1_9HYME</name>
<gene>
    <name evidence="1" type="ORF">QAD02_012392</name>
</gene>
<reference evidence="1" key="1">
    <citation type="submission" date="2023-04" db="EMBL/GenBank/DDBJ databases">
        <title>A chromosome-level genome assembly of the parasitoid wasp Eretmocerus hayati.</title>
        <authorList>
            <person name="Zhong Y."/>
            <person name="Liu S."/>
            <person name="Liu Y."/>
        </authorList>
    </citation>
    <scope>NUCLEOTIDE SEQUENCE</scope>
    <source>
        <strain evidence="1">ZJU_SS_LIU_2023</strain>
    </source>
</reference>
<proteinExistence type="predicted"/>
<sequence>MQSTENRLQVVQARSRDWDRIRHGAQCNVKSEFRSRYGSDNRNVTPISATWAQQVKSRLPYIHSKRDHTCQSYCLAALETHWAPLVDRGNITVTGTAILQCRLRYPCVYGRKRVGFLPEAVPCAVWLTTNMCSTVRDVRKRSKRRQVRPYSLCRSDIIATHHVLVRPASQTRIRAISPSRRSSRKRRRGL</sequence>
<organism evidence="1 2">
    <name type="scientific">Eretmocerus hayati</name>
    <dbReference type="NCBI Taxonomy" id="131215"/>
    <lineage>
        <taxon>Eukaryota</taxon>
        <taxon>Metazoa</taxon>
        <taxon>Ecdysozoa</taxon>
        <taxon>Arthropoda</taxon>
        <taxon>Hexapoda</taxon>
        <taxon>Insecta</taxon>
        <taxon>Pterygota</taxon>
        <taxon>Neoptera</taxon>
        <taxon>Endopterygota</taxon>
        <taxon>Hymenoptera</taxon>
        <taxon>Apocrita</taxon>
        <taxon>Proctotrupomorpha</taxon>
        <taxon>Chalcidoidea</taxon>
        <taxon>Aphelinidae</taxon>
        <taxon>Aphelininae</taxon>
        <taxon>Eretmocerus</taxon>
    </lineage>
</organism>
<accession>A0ACC2P4A1</accession>
<dbReference type="Proteomes" id="UP001239111">
    <property type="component" value="Chromosome 2"/>
</dbReference>